<evidence type="ECO:0000259" key="12">
    <source>
        <dbReference type="PROSITE" id="PS50212"/>
    </source>
</evidence>
<dbReference type="InterPro" id="IPR018247">
    <property type="entry name" value="EF_Hand_1_Ca_BS"/>
</dbReference>
<keyword evidence="5" id="KW-0862">Zinc</keyword>
<dbReference type="GO" id="GO:0005509">
    <property type="term" value="F:calcium ion binding"/>
    <property type="evidence" value="ECO:0007669"/>
    <property type="project" value="InterPro"/>
</dbReference>
<feature type="compositionally biased region" description="Polar residues" evidence="9">
    <location>
        <begin position="551"/>
        <end position="575"/>
    </location>
</feature>
<dbReference type="SUPFAM" id="SSF57889">
    <property type="entry name" value="Cysteine-rich domain"/>
    <property type="match status" value="1"/>
</dbReference>
<feature type="compositionally biased region" description="Low complexity" evidence="9">
    <location>
        <begin position="1170"/>
        <end position="1181"/>
    </location>
</feature>
<dbReference type="SUPFAM" id="SSF48366">
    <property type="entry name" value="Ras GEF"/>
    <property type="match status" value="1"/>
</dbReference>
<dbReference type="PROSITE" id="PS00018">
    <property type="entry name" value="EF_HAND_1"/>
    <property type="match status" value="2"/>
</dbReference>
<keyword evidence="6" id="KW-0106">Calcium</keyword>
<gene>
    <name evidence="14" type="ORF">JXQ802_LOCUS940</name>
</gene>
<feature type="compositionally biased region" description="Low complexity" evidence="9">
    <location>
        <begin position="1150"/>
        <end position="1162"/>
    </location>
</feature>
<evidence type="ECO:0000256" key="8">
    <source>
        <dbReference type="SAM" id="Coils"/>
    </source>
</evidence>
<feature type="region of interest" description="Disordered" evidence="9">
    <location>
        <begin position="546"/>
        <end position="576"/>
    </location>
</feature>
<evidence type="ECO:0000256" key="1">
    <source>
        <dbReference type="ARBA" id="ARBA00009566"/>
    </source>
</evidence>
<dbReference type="Pfam" id="PF00617">
    <property type="entry name" value="RasGEF"/>
    <property type="match status" value="1"/>
</dbReference>
<dbReference type="EMBL" id="CAJNOL010000010">
    <property type="protein sequence ID" value="CAF0737830.1"/>
    <property type="molecule type" value="Genomic_DNA"/>
</dbReference>
<comment type="caution">
    <text evidence="14">The sequence shown here is derived from an EMBL/GenBank/DDBJ whole genome shotgun (WGS) entry which is preliminary data.</text>
</comment>
<dbReference type="InterPro" id="IPR001895">
    <property type="entry name" value="RASGEF_cat_dom"/>
</dbReference>
<feature type="region of interest" description="Disordered" evidence="9">
    <location>
        <begin position="888"/>
        <end position="911"/>
    </location>
</feature>
<evidence type="ECO:0000259" key="10">
    <source>
        <dbReference type="PROSITE" id="PS50009"/>
    </source>
</evidence>
<feature type="domain" description="Ras-GEF" evidence="10">
    <location>
        <begin position="319"/>
        <end position="550"/>
    </location>
</feature>
<dbReference type="PROSITE" id="PS50081">
    <property type="entry name" value="ZF_DAG_PE_2"/>
    <property type="match status" value="1"/>
</dbReference>
<dbReference type="PANTHER" id="PTHR23113:SF252">
    <property type="entry name" value="RAS GUANYL-RELEASING PROTEIN 3"/>
    <property type="match status" value="1"/>
</dbReference>
<dbReference type="Gene3D" id="1.20.870.10">
    <property type="entry name" value="Son of sevenless (SoS) protein Chain: S domain 1"/>
    <property type="match status" value="1"/>
</dbReference>
<feature type="domain" description="Phorbol-ester/DAG-type" evidence="11">
    <location>
        <begin position="678"/>
        <end position="728"/>
    </location>
</feature>
<evidence type="ECO:0000256" key="2">
    <source>
        <dbReference type="ARBA" id="ARBA00022658"/>
    </source>
</evidence>
<dbReference type="InterPro" id="IPR011992">
    <property type="entry name" value="EF-hand-dom_pair"/>
</dbReference>
<dbReference type="PROSITE" id="PS50212">
    <property type="entry name" value="RASGEF_NTER"/>
    <property type="match status" value="1"/>
</dbReference>
<organism evidence="14 15">
    <name type="scientific">Rotaria sordida</name>
    <dbReference type="NCBI Taxonomy" id="392033"/>
    <lineage>
        <taxon>Eukaryota</taxon>
        <taxon>Metazoa</taxon>
        <taxon>Spiralia</taxon>
        <taxon>Gnathifera</taxon>
        <taxon>Rotifera</taxon>
        <taxon>Eurotatoria</taxon>
        <taxon>Bdelloidea</taxon>
        <taxon>Philodinida</taxon>
        <taxon>Philodinidae</taxon>
        <taxon>Rotaria</taxon>
    </lineage>
</organism>
<feature type="region of interest" description="Disordered" evidence="9">
    <location>
        <begin position="121"/>
        <end position="148"/>
    </location>
</feature>
<dbReference type="PROSITE" id="PS00479">
    <property type="entry name" value="ZF_DAG_PE_1"/>
    <property type="match status" value="1"/>
</dbReference>
<dbReference type="SMART" id="SM00109">
    <property type="entry name" value="C1"/>
    <property type="match status" value="1"/>
</dbReference>
<keyword evidence="15" id="KW-1185">Reference proteome</keyword>
<keyword evidence="4" id="KW-0863">Zinc-finger</keyword>
<reference evidence="14" key="1">
    <citation type="submission" date="2021-02" db="EMBL/GenBank/DDBJ databases">
        <authorList>
            <person name="Nowell W R."/>
        </authorList>
    </citation>
    <scope>NUCLEOTIDE SEQUENCE</scope>
</reference>
<dbReference type="SMART" id="SM00147">
    <property type="entry name" value="RasGEF"/>
    <property type="match status" value="1"/>
</dbReference>
<accession>A0A813NF67</accession>
<feature type="region of interest" description="Disordered" evidence="9">
    <location>
        <begin position="1150"/>
        <end position="1181"/>
    </location>
</feature>
<evidence type="ECO:0000313" key="15">
    <source>
        <dbReference type="Proteomes" id="UP000663870"/>
    </source>
</evidence>
<name>A0A813NF67_9BILA</name>
<dbReference type="CDD" id="cd20808">
    <property type="entry name" value="C1_RASGRP"/>
    <property type="match status" value="1"/>
</dbReference>
<dbReference type="GO" id="GO:0007265">
    <property type="term" value="P:Ras protein signal transduction"/>
    <property type="evidence" value="ECO:0007669"/>
    <property type="project" value="TreeGrafter"/>
</dbReference>
<dbReference type="SMART" id="SM00229">
    <property type="entry name" value="RasGEFN"/>
    <property type="match status" value="1"/>
</dbReference>
<feature type="domain" description="EF-hand" evidence="13">
    <location>
        <begin position="643"/>
        <end position="671"/>
    </location>
</feature>
<dbReference type="SUPFAM" id="SSF47473">
    <property type="entry name" value="EF-hand"/>
    <property type="match status" value="1"/>
</dbReference>
<evidence type="ECO:0000256" key="3">
    <source>
        <dbReference type="ARBA" id="ARBA00022723"/>
    </source>
</evidence>
<evidence type="ECO:0000259" key="13">
    <source>
        <dbReference type="PROSITE" id="PS50222"/>
    </source>
</evidence>
<dbReference type="InterPro" id="IPR008937">
    <property type="entry name" value="Ras-like_GEF"/>
</dbReference>
<dbReference type="Proteomes" id="UP000663870">
    <property type="component" value="Unassembled WGS sequence"/>
</dbReference>
<dbReference type="PROSITE" id="PS50222">
    <property type="entry name" value="EF_HAND_2"/>
    <property type="match status" value="2"/>
</dbReference>
<dbReference type="SMART" id="SM00054">
    <property type="entry name" value="EFh"/>
    <property type="match status" value="2"/>
</dbReference>
<dbReference type="InterPro" id="IPR046349">
    <property type="entry name" value="C1-like_sf"/>
</dbReference>
<keyword evidence="2 7" id="KW-0344">Guanine-nucleotide releasing factor</keyword>
<dbReference type="FunFam" id="1.10.840.10:FF:000003">
    <property type="entry name" value="Ras guanyl-releasing protein 3 isoform 1"/>
    <property type="match status" value="1"/>
</dbReference>
<feature type="compositionally biased region" description="Basic residues" evidence="9">
    <location>
        <begin position="752"/>
        <end position="761"/>
    </location>
</feature>
<dbReference type="Gene3D" id="3.30.60.20">
    <property type="match status" value="1"/>
</dbReference>
<dbReference type="InterPro" id="IPR036964">
    <property type="entry name" value="RASGEF_cat_dom_sf"/>
</dbReference>
<feature type="compositionally biased region" description="Low complexity" evidence="9">
    <location>
        <begin position="771"/>
        <end position="786"/>
    </location>
</feature>
<evidence type="ECO:0000256" key="6">
    <source>
        <dbReference type="ARBA" id="ARBA00022837"/>
    </source>
</evidence>
<dbReference type="Gene3D" id="1.10.840.10">
    <property type="entry name" value="Ras guanine-nucleotide exchange factors catalytic domain"/>
    <property type="match status" value="1"/>
</dbReference>
<feature type="region of interest" description="Disordered" evidence="9">
    <location>
        <begin position="731"/>
        <end position="843"/>
    </location>
</feature>
<dbReference type="CDD" id="cd06224">
    <property type="entry name" value="REM"/>
    <property type="match status" value="1"/>
</dbReference>
<dbReference type="AlphaFoldDB" id="A0A813NF67"/>
<dbReference type="PANTHER" id="PTHR23113">
    <property type="entry name" value="GUANINE NUCLEOTIDE EXCHANGE FACTOR"/>
    <property type="match status" value="1"/>
</dbReference>
<feature type="compositionally biased region" description="Basic and acidic residues" evidence="9">
    <location>
        <begin position="137"/>
        <end position="148"/>
    </location>
</feature>
<dbReference type="InterPro" id="IPR023578">
    <property type="entry name" value="Ras_GEF_dom_sf"/>
</dbReference>
<dbReference type="Pfam" id="PF00130">
    <property type="entry name" value="C1_1"/>
    <property type="match status" value="1"/>
</dbReference>
<comment type="similarity">
    <text evidence="1">Belongs to the RASGRP family.</text>
</comment>
<dbReference type="PROSITE" id="PS50009">
    <property type="entry name" value="RASGEF_CAT"/>
    <property type="match status" value="1"/>
</dbReference>
<sequence>MNTTSSPQQPVPLSSDEILLSSSPMVFPSTSPSLLTPSLITRSSIVDHRIKSRTSGVDIDTNKLSTTIKRSQAISNIQDLDEDSPVTFEIEPNEHLHARKKVQLQTNSILISSRTINESISSIDQQQTNSSGGGDESDARSESSEKLPEYLEEEKPILSGVRVKGATLNRLIRILIDSFQLNGTVIDDSEYPKVFFLMHKWIMESEYLSNMLYNLYKHAGDDYKKAINTNEKRFSKDYQLRICHAYNFWMKNFPMHFDLDKNLKETCEKMKNLIESSGNSEFMKLVDLSQIPSFDWMRQMTVRNQVKNKTVSLGFNNIEPQTLAAQLTYLEWKILRRITFTDYKTYSIKNTLQDNPRLERSIQFFNGLSTWIQCMVLSKMTPKQRAEIIHKFLDVAKYLRELQNFNTCLAVIGGISHSALARLSKTMMCLSSEDIKLLTEMTDLLSSNSNYAQYRKNLSECEGFKIPIIGVHLKDIISLHVALQDRLEYDLINFRKLVQLSIIFRTLNNLQVSVPPVQPNNDLINLLTLSLDLSYTEDEIYELSLAREPRSSVSSPDPASRGMHSSETTNDSSSDVYKKKEQIHSPVFADWAAGVSQTIDIQTIQRHVNAMVEAVFTTYDHDRDGYISHTEFEEIAQNFPFIDTFTVLDADQDGMISKTEMRSYFLRAKYHDLKGEFKHDFHETTYFKPTFCVHCTGLLWGLIKQGWKCKDCGINAHRHCKDQVVMECRQKRQHPVNKQGSVGDSRPSRSSFRIRKTRKQKGTQTEDLNFSSTSSSSATSESYTSSSDDEQQLINHDKTIHQHHQWHLRQPSSLKHRKPNLSDSNDEYYYTHPPSPQQQLTTNNNNVSVNIIPIAQQLIPRGPLICSDSFEKWNDRCFTWNRSSPLPTLLSSPPSTSTGTSESTTSITTTTTCKTEINEEPDKSKSFYDQTSFLESNISDDDIINEKHFIESNQIQHKDISLTTQRTTITCKDIGLITSSTFDDNDDGTYFKTYTNTQPIQTITNFSSSENLNLRKLSLTESLHSLPTKYEPTQNEIFERLRQAEEEKKRLEVENRAMKQELVRTKSKISSLKREMSSIQQLHLAQQQVQAQLSAPILLSSRQKHEKYHEYHHHPLCQSNPQSSTVTYKTENFDQINSNHDHHKKNISTSSYEELLSSSGGTNQPICSVQSTQTTSRSPPSPIITFSNLLSSSSFNNTLNDQQQQTRRSLSLTPSSTHCDSSISLSDEQLRLYLTETLQREKDSAV</sequence>
<dbReference type="InterPro" id="IPR002219">
    <property type="entry name" value="PKC_DAG/PE"/>
</dbReference>
<dbReference type="PROSITE" id="PS00720">
    <property type="entry name" value="RASGEF"/>
    <property type="match status" value="1"/>
</dbReference>
<evidence type="ECO:0000256" key="9">
    <source>
        <dbReference type="SAM" id="MobiDB-lite"/>
    </source>
</evidence>
<feature type="domain" description="N-terminal Ras-GEF" evidence="12">
    <location>
        <begin position="159"/>
        <end position="293"/>
    </location>
</feature>
<keyword evidence="3" id="KW-0479">Metal-binding</keyword>
<dbReference type="CDD" id="cd00155">
    <property type="entry name" value="RasGEF"/>
    <property type="match status" value="1"/>
</dbReference>
<evidence type="ECO:0000256" key="4">
    <source>
        <dbReference type="ARBA" id="ARBA00022771"/>
    </source>
</evidence>
<dbReference type="InterPro" id="IPR002048">
    <property type="entry name" value="EF_hand_dom"/>
</dbReference>
<dbReference type="Pfam" id="PF00618">
    <property type="entry name" value="RasGEF_N"/>
    <property type="match status" value="1"/>
</dbReference>
<feature type="compositionally biased region" description="Polar residues" evidence="9">
    <location>
        <begin position="121"/>
        <end position="130"/>
    </location>
</feature>
<dbReference type="GO" id="GO:0005085">
    <property type="term" value="F:guanyl-nucleotide exchange factor activity"/>
    <property type="evidence" value="ECO:0007669"/>
    <property type="project" value="UniProtKB-KW"/>
</dbReference>
<feature type="coiled-coil region" evidence="8">
    <location>
        <begin position="1034"/>
        <end position="1075"/>
    </location>
</feature>
<proteinExistence type="inferred from homology"/>
<dbReference type="InterPro" id="IPR000651">
    <property type="entry name" value="Ras-like_Gua-exchang_fac_N"/>
</dbReference>
<protein>
    <submittedName>
        <fullName evidence="14">Uncharacterized protein</fullName>
    </submittedName>
</protein>
<keyword evidence="8" id="KW-0175">Coiled coil</keyword>
<dbReference type="Gene3D" id="1.10.238.10">
    <property type="entry name" value="EF-hand"/>
    <property type="match status" value="1"/>
</dbReference>
<evidence type="ECO:0000256" key="7">
    <source>
        <dbReference type="PROSITE-ProRule" id="PRU00168"/>
    </source>
</evidence>
<dbReference type="GO" id="GO:0005886">
    <property type="term" value="C:plasma membrane"/>
    <property type="evidence" value="ECO:0007669"/>
    <property type="project" value="TreeGrafter"/>
</dbReference>
<feature type="domain" description="EF-hand" evidence="13">
    <location>
        <begin position="607"/>
        <end position="642"/>
    </location>
</feature>
<dbReference type="GO" id="GO:0008270">
    <property type="term" value="F:zinc ion binding"/>
    <property type="evidence" value="ECO:0007669"/>
    <property type="project" value="UniProtKB-KW"/>
</dbReference>
<evidence type="ECO:0000259" key="11">
    <source>
        <dbReference type="PROSITE" id="PS50081"/>
    </source>
</evidence>
<dbReference type="InterPro" id="IPR019804">
    <property type="entry name" value="Ras_G-nucl-exch_fac_CS"/>
</dbReference>
<evidence type="ECO:0000313" key="14">
    <source>
        <dbReference type="EMBL" id="CAF0737830.1"/>
    </source>
</evidence>
<evidence type="ECO:0000256" key="5">
    <source>
        <dbReference type="ARBA" id="ARBA00022833"/>
    </source>
</evidence>
<dbReference type="Pfam" id="PF13202">
    <property type="entry name" value="EF-hand_5"/>
    <property type="match status" value="2"/>
</dbReference>